<dbReference type="Proteomes" id="UP000191056">
    <property type="component" value="Unassembled WGS sequence"/>
</dbReference>
<gene>
    <name evidence="3" type="ORF">CLCHR_40790</name>
</gene>
<dbReference type="Gene3D" id="1.10.101.10">
    <property type="entry name" value="PGBD-like superfamily/PGBD"/>
    <property type="match status" value="1"/>
</dbReference>
<dbReference type="STRING" id="225345.CLCHR_40790"/>
<organism evidence="3 4">
    <name type="scientific">Clostridium chromiireducens</name>
    <dbReference type="NCBI Taxonomy" id="225345"/>
    <lineage>
        <taxon>Bacteria</taxon>
        <taxon>Bacillati</taxon>
        <taxon>Bacillota</taxon>
        <taxon>Clostridia</taxon>
        <taxon>Eubacteriales</taxon>
        <taxon>Clostridiaceae</taxon>
        <taxon>Clostridium</taxon>
    </lineage>
</organism>
<dbReference type="RefSeq" id="WP_242966167.1">
    <property type="nucleotide sequence ID" value="NZ_MZGT01000076.1"/>
</dbReference>
<dbReference type="InterPro" id="IPR036366">
    <property type="entry name" value="PGBDSf"/>
</dbReference>
<evidence type="ECO:0000256" key="1">
    <source>
        <dbReference type="SAM" id="MobiDB-lite"/>
    </source>
</evidence>
<dbReference type="InterPro" id="IPR002477">
    <property type="entry name" value="Peptidoglycan-bd-like"/>
</dbReference>
<name>A0A1V4IDX1_9CLOT</name>
<sequence>MENISSGSTTPNTSGNNIAGTGGTTVGTGMSTTTNTGATTQGTGINGTQGTGGTTTGTGMNNTTAGTGGITTGTGVSTTTGTGGTTTGTAVNGTQGTGGTQAGTGININITTSPGAITTRAGALKVQCFRGDDYIPIDRARITVRGTAESGNIGTVELITNSVGLTDVIELPAPPLEYSLNPNSNQTPYSEYDITVERDGFEAIVIRGCQVFPTQIAYQICNLETNLGRGPMRQEIINVQPNTLNGDYPPKIPEDPEKPLPPPTSGVVLPQPVVPEFIIVHQGVPNDASAPNYKVPFKEYIKNVASCEIYSTWTGSAIRANIFCIISFTLNRIFTEWYRGKGKNFDITSSTAYDHAFNYGRNIYDNISEIVDEIFSTYVRRIGRKQPLLTQYCDGKRVSCPDWLSQWGSQALGTQGKVPYEILRNYYGNDIELVTAEKVTGSPRSYPGYDLTIGASGPPVRTIQGQLNRIARNYPLIPKLVEDGRYGPKTAQSVKTFQQIFTLPQTGVVDYATWYKISDVYVGVTRIAELNTTESSRGFKGYEFIPPVIPGFEDERDIPRFYY</sequence>
<protein>
    <submittedName>
        <fullName evidence="3">Putative peptidoglycan binding domain protein</fullName>
    </submittedName>
</protein>
<dbReference type="SUPFAM" id="SSF47090">
    <property type="entry name" value="PGBD-like"/>
    <property type="match status" value="1"/>
</dbReference>
<accession>A0A1V4IDX1</accession>
<reference evidence="3 4" key="1">
    <citation type="submission" date="2017-03" db="EMBL/GenBank/DDBJ databases">
        <title>Genome sequence of Clostridium chromiireducens DSM 23318.</title>
        <authorList>
            <person name="Poehlein A."/>
            <person name="Daniel R."/>
        </authorList>
    </citation>
    <scope>NUCLEOTIDE SEQUENCE [LARGE SCALE GENOMIC DNA]</scope>
    <source>
        <strain evidence="3 4">DSM 23318</strain>
    </source>
</reference>
<feature type="compositionally biased region" description="Low complexity" evidence="1">
    <location>
        <begin position="1"/>
        <end position="19"/>
    </location>
</feature>
<dbReference type="Pfam" id="PF01471">
    <property type="entry name" value="PG_binding_1"/>
    <property type="match status" value="1"/>
</dbReference>
<evidence type="ECO:0000313" key="3">
    <source>
        <dbReference type="EMBL" id="OPJ58119.1"/>
    </source>
</evidence>
<proteinExistence type="predicted"/>
<dbReference type="InterPro" id="IPR036365">
    <property type="entry name" value="PGBD-like_sf"/>
</dbReference>
<dbReference type="EMBL" id="MZGT01000076">
    <property type="protein sequence ID" value="OPJ58119.1"/>
    <property type="molecule type" value="Genomic_DNA"/>
</dbReference>
<keyword evidence="4" id="KW-1185">Reference proteome</keyword>
<feature type="compositionally biased region" description="Low complexity" evidence="1">
    <location>
        <begin position="27"/>
        <end position="43"/>
    </location>
</feature>
<feature type="domain" description="Peptidoglycan binding-like" evidence="2">
    <location>
        <begin position="456"/>
        <end position="516"/>
    </location>
</feature>
<evidence type="ECO:0000313" key="4">
    <source>
        <dbReference type="Proteomes" id="UP000191056"/>
    </source>
</evidence>
<feature type="compositionally biased region" description="Gly residues" evidence="1">
    <location>
        <begin position="44"/>
        <end position="56"/>
    </location>
</feature>
<comment type="caution">
    <text evidence="3">The sequence shown here is derived from an EMBL/GenBank/DDBJ whole genome shotgun (WGS) entry which is preliminary data.</text>
</comment>
<evidence type="ECO:0000259" key="2">
    <source>
        <dbReference type="Pfam" id="PF01471"/>
    </source>
</evidence>
<dbReference type="AlphaFoldDB" id="A0A1V4IDX1"/>
<feature type="region of interest" description="Disordered" evidence="1">
    <location>
        <begin position="1"/>
        <end position="98"/>
    </location>
</feature>